<dbReference type="InterPro" id="IPR050300">
    <property type="entry name" value="GDXG_lipolytic_enzyme"/>
</dbReference>
<dbReference type="AlphaFoldDB" id="A0AAJ0GBB4"/>
<evidence type="ECO:0000313" key="4">
    <source>
        <dbReference type="Proteomes" id="UP001271007"/>
    </source>
</evidence>
<evidence type="ECO:0000256" key="1">
    <source>
        <dbReference type="ARBA" id="ARBA00022801"/>
    </source>
</evidence>
<dbReference type="PANTHER" id="PTHR48081:SF8">
    <property type="entry name" value="ALPHA_BETA HYDROLASE FOLD-3 DOMAIN-CONTAINING PROTEIN-RELATED"/>
    <property type="match status" value="1"/>
</dbReference>
<dbReference type="InterPro" id="IPR029058">
    <property type="entry name" value="AB_hydrolase_fold"/>
</dbReference>
<protein>
    <recommendedName>
        <fullName evidence="2">Alpha/beta hydrolase fold-3 domain-containing protein</fullName>
    </recommendedName>
</protein>
<keyword evidence="1" id="KW-0378">Hydrolase</keyword>
<dbReference type="PANTHER" id="PTHR48081">
    <property type="entry name" value="AB HYDROLASE SUPERFAMILY PROTEIN C4A8.06C"/>
    <property type="match status" value="1"/>
</dbReference>
<organism evidence="3 4">
    <name type="scientific">Extremus antarcticus</name>
    <dbReference type="NCBI Taxonomy" id="702011"/>
    <lineage>
        <taxon>Eukaryota</taxon>
        <taxon>Fungi</taxon>
        <taxon>Dikarya</taxon>
        <taxon>Ascomycota</taxon>
        <taxon>Pezizomycotina</taxon>
        <taxon>Dothideomycetes</taxon>
        <taxon>Dothideomycetidae</taxon>
        <taxon>Mycosphaerellales</taxon>
        <taxon>Extremaceae</taxon>
        <taxon>Extremus</taxon>
    </lineage>
</organism>
<dbReference type="GO" id="GO:0016787">
    <property type="term" value="F:hydrolase activity"/>
    <property type="evidence" value="ECO:0007669"/>
    <property type="project" value="UniProtKB-KW"/>
</dbReference>
<dbReference type="SUPFAM" id="SSF53474">
    <property type="entry name" value="alpha/beta-Hydrolases"/>
    <property type="match status" value="1"/>
</dbReference>
<dbReference type="Pfam" id="PF07859">
    <property type="entry name" value="Abhydrolase_3"/>
    <property type="match status" value="1"/>
</dbReference>
<evidence type="ECO:0000313" key="3">
    <source>
        <dbReference type="EMBL" id="KAK3055535.1"/>
    </source>
</evidence>
<comment type="caution">
    <text evidence="3">The sequence shown here is derived from an EMBL/GenBank/DDBJ whole genome shotgun (WGS) entry which is preliminary data.</text>
</comment>
<gene>
    <name evidence="3" type="ORF">LTR09_003455</name>
</gene>
<dbReference type="Gene3D" id="3.40.50.1820">
    <property type="entry name" value="alpha/beta hydrolase"/>
    <property type="match status" value="1"/>
</dbReference>
<dbReference type="Proteomes" id="UP001271007">
    <property type="component" value="Unassembled WGS sequence"/>
</dbReference>
<name>A0AAJ0GBB4_9PEZI</name>
<dbReference type="InterPro" id="IPR013094">
    <property type="entry name" value="AB_hydrolase_3"/>
</dbReference>
<keyword evidence="4" id="KW-1185">Reference proteome</keyword>
<proteinExistence type="predicted"/>
<evidence type="ECO:0000259" key="2">
    <source>
        <dbReference type="Pfam" id="PF07859"/>
    </source>
</evidence>
<accession>A0AAJ0GBB4</accession>
<sequence>MPFTLDPGVGAALGALFGANPPQPPPVGDVNGRRQMLDGMFAMLADQGVKVSGVESKDFKVKADDGHEIILRWYTKTGATPPGSAIVYAHGGGMIALKIEHYDEPVKRYVSRTGVPFLMVDYRLCPEVRAPVPVTDTYAGLKYLVDHAQELGVDPSRIALMGDSAGGGISASLAHYIKQKGGPNVKKQILIYPMLDDRNLETDPNTAPYATWSFDDNKTGWGALLGDKFGTDDVDVLAAAARATVKDCEGLPPAYIDVGEIDIFRDEDLQYASKLGKAGVECEFHLFPQVPHAWLEFAPDLESSRTAMDLRCRVISAL</sequence>
<reference evidence="3" key="1">
    <citation type="submission" date="2023-04" db="EMBL/GenBank/DDBJ databases">
        <title>Black Yeasts Isolated from many extreme environments.</title>
        <authorList>
            <person name="Coleine C."/>
            <person name="Stajich J.E."/>
            <person name="Selbmann L."/>
        </authorList>
    </citation>
    <scope>NUCLEOTIDE SEQUENCE</scope>
    <source>
        <strain evidence="3">CCFEE 5312</strain>
    </source>
</reference>
<feature type="domain" description="Alpha/beta hydrolase fold-3" evidence="2">
    <location>
        <begin position="86"/>
        <end position="295"/>
    </location>
</feature>
<dbReference type="EMBL" id="JAWDJX010000008">
    <property type="protein sequence ID" value="KAK3055535.1"/>
    <property type="molecule type" value="Genomic_DNA"/>
</dbReference>